<proteinExistence type="predicted"/>
<dbReference type="RefSeq" id="YP_007674955.1">
    <property type="nucleotide sequence ID" value="NC_020853.1"/>
</dbReference>
<accession>M4QPF4</accession>
<protein>
    <submittedName>
        <fullName evidence="1">Uncharacterized protein</fullName>
    </submittedName>
</protein>
<dbReference type="KEGG" id="vg:15011528"/>
<reference evidence="1 2" key="1">
    <citation type="submission" date="2010-10" db="EMBL/GenBank/DDBJ databases">
        <title>The Genome Sequence of Loktanella phage pCB2051-A.</title>
        <authorList>
            <consortium name="The Broad Institute Genome Sequencing Platform"/>
            <person name="Henn M.R."/>
            <person name="Buchan A."/>
            <person name="Levin J."/>
            <person name="Malboeuf C."/>
            <person name="Casali M."/>
            <person name="Russ C."/>
            <person name="Lennon N."/>
            <person name="Chapman S.B."/>
            <person name="Erlich R."/>
            <person name="Young S.K."/>
            <person name="Yandava C."/>
            <person name="Zeng Q."/>
            <person name="Alvarado L."/>
            <person name="Anderson S."/>
            <person name="Berlin A."/>
            <person name="Chen Z."/>
            <person name="Freedman E."/>
            <person name="Gellesch M."/>
            <person name="Goldberg J."/>
            <person name="Green L."/>
            <person name="Griggs A."/>
            <person name="Gujja S."/>
            <person name="Heilman E.R."/>
            <person name="Heiman D."/>
            <person name="Hollinger A."/>
            <person name="Howarth C."/>
            <person name="Larson L."/>
            <person name="Mehta T."/>
            <person name="Pearson M."/>
            <person name="Roberts A."/>
            <person name="Ryan E."/>
            <person name="Saif S."/>
            <person name="Shea T."/>
            <person name="Shenoy N."/>
            <person name="Sisk P."/>
            <person name="Stolte C."/>
            <person name="Sykes S."/>
            <person name="White J."/>
            <person name="Haas B."/>
            <person name="Nusbaum C."/>
            <person name="Birren B."/>
        </authorList>
    </citation>
    <scope>NUCLEOTIDE SEQUENCE [LARGE SCALE GENOMIC DNA]</scope>
    <source>
        <strain evidence="2">pCB2051-A</strain>
    </source>
</reference>
<evidence type="ECO:0000313" key="1">
    <source>
        <dbReference type="EMBL" id="AGH31495.1"/>
    </source>
</evidence>
<organism evidence="1 2">
    <name type="scientific">Loktanella phage pCB2051-A</name>
    <dbReference type="NCBI Taxonomy" id="754044"/>
    <lineage>
        <taxon>Viruses</taxon>
        <taxon>Duplodnaviria</taxon>
        <taxon>Heunggongvirae</taxon>
        <taxon>Uroviricota</taxon>
        <taxon>Caudoviricetes</taxon>
        <taxon>Casjensviridae</taxon>
        <taxon>Broinstvirus</taxon>
        <taxon>Broinstvirus pCB2051A</taxon>
    </lineage>
</organism>
<gene>
    <name evidence="1" type="ORF">LOKG_00059</name>
</gene>
<sequence>MNTPPKRLNGAGSSSGRWWGISRIMGAEGDHETVYMTRIWMGPLRFHIFHRGDQDPDCHDHPWDFWTFPLVSYVEEVLHPIRDTIPEIPGSKLVVRNIEGVDAIYREYENGDEAFVTRDRWYRRLEVVEAFKVHYRPAGHRHRVLGAFDERVFGQKQKVFPPANIPTIVWRGRAHRNWGFTKERNGRWCWVPWKDYVYNGGKHGPCE</sequence>
<dbReference type="GeneID" id="15011528"/>
<keyword evidence="2" id="KW-1185">Reference proteome</keyword>
<name>M4QPF4_9CAUD</name>
<dbReference type="EMBL" id="HQ632859">
    <property type="protein sequence ID" value="AGH31495.1"/>
    <property type="molecule type" value="Genomic_DNA"/>
</dbReference>
<dbReference type="Proteomes" id="UP000201389">
    <property type="component" value="Segment"/>
</dbReference>
<evidence type="ECO:0000313" key="2">
    <source>
        <dbReference type="Proteomes" id="UP000201389"/>
    </source>
</evidence>